<sequence length="82" mass="9213">MITDYLLLYCNYFTEWGKDMLVIGENISVVSKVVGDAVKDRNAEPIIKMAKEQKDAGADYIDVNIGPATKKGEELMQWIVKS</sequence>
<evidence type="ECO:0000259" key="1">
    <source>
        <dbReference type="PROSITE" id="PS50972"/>
    </source>
</evidence>
<dbReference type="Gene3D" id="3.20.20.20">
    <property type="entry name" value="Dihydropteroate synthase-like"/>
    <property type="match status" value="1"/>
</dbReference>
<name>X1J7F0_9ZZZZ</name>
<protein>
    <recommendedName>
        <fullName evidence="1">Pterin-binding domain-containing protein</fullName>
    </recommendedName>
</protein>
<dbReference type="PROSITE" id="PS50972">
    <property type="entry name" value="PTERIN_BINDING"/>
    <property type="match status" value="1"/>
</dbReference>
<dbReference type="SUPFAM" id="SSF51717">
    <property type="entry name" value="Dihydropteroate synthetase-like"/>
    <property type="match status" value="1"/>
</dbReference>
<comment type="caution">
    <text evidence="2">The sequence shown here is derived from an EMBL/GenBank/DDBJ whole genome shotgun (WGS) entry which is preliminary data.</text>
</comment>
<gene>
    <name evidence="2" type="ORF">S06H3_03039</name>
</gene>
<organism evidence="2">
    <name type="scientific">marine sediment metagenome</name>
    <dbReference type="NCBI Taxonomy" id="412755"/>
    <lineage>
        <taxon>unclassified sequences</taxon>
        <taxon>metagenomes</taxon>
        <taxon>ecological metagenomes</taxon>
    </lineage>
</organism>
<dbReference type="EMBL" id="BARV01000950">
    <property type="protein sequence ID" value="GAH90646.1"/>
    <property type="molecule type" value="Genomic_DNA"/>
</dbReference>
<feature type="non-terminal residue" evidence="2">
    <location>
        <position position="82"/>
    </location>
</feature>
<dbReference type="GO" id="GO:0042558">
    <property type="term" value="P:pteridine-containing compound metabolic process"/>
    <property type="evidence" value="ECO:0007669"/>
    <property type="project" value="InterPro"/>
</dbReference>
<reference evidence="2" key="1">
    <citation type="journal article" date="2014" name="Front. Microbiol.">
        <title>High frequency of phylogenetically diverse reductive dehalogenase-homologous genes in deep subseafloor sedimentary metagenomes.</title>
        <authorList>
            <person name="Kawai M."/>
            <person name="Futagami T."/>
            <person name="Toyoda A."/>
            <person name="Takaki Y."/>
            <person name="Nishi S."/>
            <person name="Hori S."/>
            <person name="Arai W."/>
            <person name="Tsubouchi T."/>
            <person name="Morono Y."/>
            <person name="Uchiyama I."/>
            <person name="Ito T."/>
            <person name="Fujiyama A."/>
            <person name="Inagaki F."/>
            <person name="Takami H."/>
        </authorList>
    </citation>
    <scope>NUCLEOTIDE SEQUENCE</scope>
    <source>
        <strain evidence="2">Expedition CK06-06</strain>
    </source>
</reference>
<dbReference type="AlphaFoldDB" id="X1J7F0"/>
<dbReference type="InterPro" id="IPR011005">
    <property type="entry name" value="Dihydropteroate_synth-like_sf"/>
</dbReference>
<dbReference type="InterPro" id="IPR000489">
    <property type="entry name" value="Pterin-binding_dom"/>
</dbReference>
<accession>X1J7F0</accession>
<proteinExistence type="predicted"/>
<feature type="domain" description="Pterin-binding" evidence="1">
    <location>
        <begin position="20"/>
        <end position="82"/>
    </location>
</feature>
<evidence type="ECO:0000313" key="2">
    <source>
        <dbReference type="EMBL" id="GAH90646.1"/>
    </source>
</evidence>